<dbReference type="EMBL" id="FNGY01000002">
    <property type="protein sequence ID" value="SDL82546.1"/>
    <property type="molecule type" value="Genomic_DNA"/>
</dbReference>
<name>A0A1G9N7P4_9SPHI</name>
<proteinExistence type="predicted"/>
<reference evidence="3" key="1">
    <citation type="submission" date="2016-10" db="EMBL/GenBank/DDBJ databases">
        <authorList>
            <person name="Varghese N."/>
            <person name="Submissions S."/>
        </authorList>
    </citation>
    <scope>NUCLEOTIDE SEQUENCE [LARGE SCALE GENOMIC DNA]</scope>
    <source>
        <strain evidence="3">DSM 19110</strain>
    </source>
</reference>
<dbReference type="Gene3D" id="1.25.40.390">
    <property type="match status" value="1"/>
</dbReference>
<organism evidence="2 3">
    <name type="scientific">Pedobacter steynii</name>
    <dbReference type="NCBI Taxonomy" id="430522"/>
    <lineage>
        <taxon>Bacteria</taxon>
        <taxon>Pseudomonadati</taxon>
        <taxon>Bacteroidota</taxon>
        <taxon>Sphingobacteriia</taxon>
        <taxon>Sphingobacteriales</taxon>
        <taxon>Sphingobacteriaceae</taxon>
        <taxon>Pedobacter</taxon>
    </lineage>
</organism>
<dbReference type="RefSeq" id="WP_074605142.1">
    <property type="nucleotide sequence ID" value="NZ_FNGY01000002.1"/>
</dbReference>
<sequence>MKKLILIYSVCFFALGISVSCKKELNALPTQSKVEGNAIIDQKSAEVALNGVYLRLAEGGDDRGTPSIMWSGNHEITPTYLAGYITYPYGGSSLDENNLITATDYSVAGLWSTYYSVLNAANGVIEQVSKLQDQQFSGSRKLEIIAEARLLRAYGHHALLRYFSQFYDLNSSYGVMLRKEFVTTNNISQKRSSVKESYDFILADLDDAIAHGPAVSVNYYTNKWVAKALKARVLMIRGAAGDYAQVVALTDDIIRNSPYLLEPQLHDLFSSKGLESKEVMLGLFPKVNQVSKSDTYFYRESPGYLATPSFKALFATDPRNSWMIGVVGTTPDGILKYKGPKVEVSYALRLTEVYLLEAEGIVRSGGDLNAAKALLKTVLEHAGVVDFTALNNANTPDALLIQIYNETAKNLSFEDGQDWSALLRMPIAFVLGVKPAITDKNHFILPIPKEEFDKNPAIGDQNPGYSKN</sequence>
<dbReference type="OrthoDB" id="5694214at2"/>
<dbReference type="InterPro" id="IPR033985">
    <property type="entry name" value="SusD-like_N"/>
</dbReference>
<protein>
    <submittedName>
        <fullName evidence="2">SusD family protein</fullName>
    </submittedName>
</protein>
<dbReference type="AlphaFoldDB" id="A0A1G9N7P4"/>
<accession>A0A1G9N7P4</accession>
<keyword evidence="3" id="KW-1185">Reference proteome</keyword>
<dbReference type="STRING" id="430522.BFS30_17045"/>
<dbReference type="PROSITE" id="PS51257">
    <property type="entry name" value="PROKAR_LIPOPROTEIN"/>
    <property type="match status" value="1"/>
</dbReference>
<evidence type="ECO:0000313" key="3">
    <source>
        <dbReference type="Proteomes" id="UP000183200"/>
    </source>
</evidence>
<dbReference type="SUPFAM" id="SSF48452">
    <property type="entry name" value="TPR-like"/>
    <property type="match status" value="1"/>
</dbReference>
<evidence type="ECO:0000313" key="2">
    <source>
        <dbReference type="EMBL" id="SDL82546.1"/>
    </source>
</evidence>
<feature type="domain" description="SusD-like N-terminal" evidence="1">
    <location>
        <begin position="97"/>
        <end position="233"/>
    </location>
</feature>
<gene>
    <name evidence="2" type="ORF">SAMN05421820_102243</name>
</gene>
<dbReference type="Proteomes" id="UP000183200">
    <property type="component" value="Unassembled WGS sequence"/>
</dbReference>
<dbReference type="Pfam" id="PF14322">
    <property type="entry name" value="SusD-like_3"/>
    <property type="match status" value="1"/>
</dbReference>
<dbReference type="GO" id="GO:0009279">
    <property type="term" value="C:cell outer membrane"/>
    <property type="evidence" value="ECO:0007669"/>
    <property type="project" value="UniProtKB-SubCell"/>
</dbReference>
<dbReference type="InterPro" id="IPR011990">
    <property type="entry name" value="TPR-like_helical_dom_sf"/>
</dbReference>
<evidence type="ECO:0000259" key="1">
    <source>
        <dbReference type="Pfam" id="PF14322"/>
    </source>
</evidence>